<dbReference type="PANTHER" id="PTHR12585:SF69">
    <property type="entry name" value="FI11703P"/>
    <property type="match status" value="1"/>
</dbReference>
<comment type="subcellular location">
    <subcellularLocation>
        <location evidence="1">Nucleus</location>
    </subcellularLocation>
</comment>
<dbReference type="InterPro" id="IPR006910">
    <property type="entry name" value="Rad21_Rec8_N"/>
</dbReference>
<evidence type="ECO:0000259" key="6">
    <source>
        <dbReference type="Pfam" id="PF04825"/>
    </source>
</evidence>
<feature type="compositionally biased region" description="Basic and acidic residues" evidence="4">
    <location>
        <begin position="302"/>
        <end position="313"/>
    </location>
</feature>
<reference evidence="7" key="1">
    <citation type="submission" date="2020-06" db="EMBL/GenBank/DDBJ databases">
        <authorList>
            <consortium name="Plant Systems Biology data submission"/>
        </authorList>
    </citation>
    <scope>NUCLEOTIDE SEQUENCE</scope>
    <source>
        <strain evidence="7">D6</strain>
    </source>
</reference>
<keyword evidence="3" id="KW-0539">Nucleus</keyword>
<dbReference type="InterPro" id="IPR039781">
    <property type="entry name" value="Rad21/Rec8-like"/>
</dbReference>
<dbReference type="OrthoDB" id="10071381at2759"/>
<feature type="compositionally biased region" description="Acidic residues" evidence="4">
    <location>
        <begin position="611"/>
        <end position="628"/>
    </location>
</feature>
<dbReference type="SUPFAM" id="SSF46785">
    <property type="entry name" value="Winged helix' DNA-binding domain"/>
    <property type="match status" value="1"/>
</dbReference>
<dbReference type="PANTHER" id="PTHR12585">
    <property type="entry name" value="SCC1 / RAD21 FAMILY MEMBER"/>
    <property type="match status" value="1"/>
</dbReference>
<feature type="compositionally biased region" description="Basic and acidic residues" evidence="4">
    <location>
        <begin position="678"/>
        <end position="697"/>
    </location>
</feature>
<evidence type="ECO:0000256" key="2">
    <source>
        <dbReference type="ARBA" id="ARBA00009870"/>
    </source>
</evidence>
<protein>
    <submittedName>
        <fullName evidence="7">Rad21-like protein 1</fullName>
    </submittedName>
</protein>
<feature type="domain" description="Rad21/Rec8-like protein C-terminal eukaryotic" evidence="5">
    <location>
        <begin position="782"/>
        <end position="830"/>
    </location>
</feature>
<feature type="compositionally biased region" description="Low complexity" evidence="4">
    <location>
        <begin position="182"/>
        <end position="191"/>
    </location>
</feature>
<organism evidence="7 8">
    <name type="scientific">Seminavis robusta</name>
    <dbReference type="NCBI Taxonomy" id="568900"/>
    <lineage>
        <taxon>Eukaryota</taxon>
        <taxon>Sar</taxon>
        <taxon>Stramenopiles</taxon>
        <taxon>Ochrophyta</taxon>
        <taxon>Bacillariophyta</taxon>
        <taxon>Bacillariophyceae</taxon>
        <taxon>Bacillariophycidae</taxon>
        <taxon>Naviculales</taxon>
        <taxon>Naviculaceae</taxon>
        <taxon>Seminavis</taxon>
    </lineage>
</organism>
<comment type="similarity">
    <text evidence="2">Belongs to the rad21 family.</text>
</comment>
<dbReference type="InterPro" id="IPR023093">
    <property type="entry name" value="ScpA-like_C"/>
</dbReference>
<dbReference type="Pfam" id="PF04824">
    <property type="entry name" value="Rad21_Rec8"/>
    <property type="match status" value="1"/>
</dbReference>
<dbReference type="EMBL" id="CAICTM010000325">
    <property type="protein sequence ID" value="CAB9507958.1"/>
    <property type="molecule type" value="Genomic_DNA"/>
</dbReference>
<keyword evidence="8" id="KW-1185">Reference proteome</keyword>
<dbReference type="GO" id="GO:0003682">
    <property type="term" value="F:chromatin binding"/>
    <property type="evidence" value="ECO:0007669"/>
    <property type="project" value="TreeGrafter"/>
</dbReference>
<evidence type="ECO:0000256" key="4">
    <source>
        <dbReference type="SAM" id="MobiDB-lite"/>
    </source>
</evidence>
<feature type="compositionally biased region" description="Acidic residues" evidence="4">
    <location>
        <begin position="721"/>
        <end position="730"/>
    </location>
</feature>
<feature type="compositionally biased region" description="Acidic residues" evidence="4">
    <location>
        <begin position="564"/>
        <end position="574"/>
    </location>
</feature>
<feature type="region of interest" description="Disordered" evidence="4">
    <location>
        <begin position="549"/>
        <end position="746"/>
    </location>
</feature>
<comment type="caution">
    <text evidence="7">The sequence shown here is derived from an EMBL/GenBank/DDBJ whole genome shotgun (WGS) entry which is preliminary data.</text>
</comment>
<feature type="domain" description="Rad21/Rec8-like protein N-terminal" evidence="6">
    <location>
        <begin position="1"/>
        <end position="103"/>
    </location>
</feature>
<evidence type="ECO:0000259" key="5">
    <source>
        <dbReference type="Pfam" id="PF04824"/>
    </source>
</evidence>
<evidence type="ECO:0000256" key="3">
    <source>
        <dbReference type="ARBA" id="ARBA00023242"/>
    </source>
</evidence>
<dbReference type="InterPro" id="IPR006909">
    <property type="entry name" value="Rad21/Rec8_C_eu"/>
</dbReference>
<feature type="compositionally biased region" description="Acidic residues" evidence="4">
    <location>
        <begin position="658"/>
        <end position="671"/>
    </location>
</feature>
<feature type="region of interest" description="Disordered" evidence="4">
    <location>
        <begin position="181"/>
        <end position="401"/>
    </location>
</feature>
<evidence type="ECO:0000313" key="7">
    <source>
        <dbReference type="EMBL" id="CAB9507958.1"/>
    </source>
</evidence>
<dbReference type="Gene3D" id="1.10.10.580">
    <property type="entry name" value="Structural maintenance of chromosome 1. Chain E"/>
    <property type="match status" value="1"/>
</dbReference>
<dbReference type="Pfam" id="PF04825">
    <property type="entry name" value="Rad21_Rec8_N"/>
    <property type="match status" value="1"/>
</dbReference>
<dbReference type="GO" id="GO:0007062">
    <property type="term" value="P:sister chromatid cohesion"/>
    <property type="evidence" value="ECO:0007669"/>
    <property type="project" value="InterPro"/>
</dbReference>
<proteinExistence type="inferred from homology"/>
<feature type="region of interest" description="Disordered" evidence="4">
    <location>
        <begin position="93"/>
        <end position="112"/>
    </location>
</feature>
<accession>A0A9N8HF07</accession>
<feature type="compositionally biased region" description="Acidic residues" evidence="4">
    <location>
        <begin position="240"/>
        <end position="297"/>
    </location>
</feature>
<dbReference type="GO" id="GO:1990414">
    <property type="term" value="P:replication-born double-strand break repair via sister chromatid exchange"/>
    <property type="evidence" value="ECO:0007669"/>
    <property type="project" value="TreeGrafter"/>
</dbReference>
<dbReference type="GO" id="GO:0008278">
    <property type="term" value="C:cohesin complex"/>
    <property type="evidence" value="ECO:0007669"/>
    <property type="project" value="InterPro"/>
</dbReference>
<dbReference type="Proteomes" id="UP001153069">
    <property type="component" value="Unassembled WGS sequence"/>
</dbReference>
<evidence type="ECO:0000256" key="1">
    <source>
        <dbReference type="ARBA" id="ARBA00004123"/>
    </source>
</evidence>
<name>A0A9N8HF07_9STRA</name>
<dbReference type="InterPro" id="IPR036390">
    <property type="entry name" value="WH_DNA-bd_sf"/>
</dbReference>
<gene>
    <name evidence="7" type="ORF">SEMRO_326_G118220.1</name>
</gene>
<dbReference type="GO" id="GO:0005634">
    <property type="term" value="C:nucleus"/>
    <property type="evidence" value="ECO:0007669"/>
    <property type="project" value="UniProtKB-SubCell"/>
</dbReference>
<feature type="compositionally biased region" description="Low complexity" evidence="4">
    <location>
        <begin position="201"/>
        <end position="210"/>
    </location>
</feature>
<feature type="compositionally biased region" description="Low complexity" evidence="4">
    <location>
        <begin position="99"/>
        <end position="112"/>
    </location>
</feature>
<feature type="compositionally biased region" description="Acidic residues" evidence="4">
    <location>
        <begin position="635"/>
        <end position="645"/>
    </location>
</feature>
<sequence length="838" mass="91923">MFYSQIILAKKGPLGKVWQAAHWGDKKMNRVQIFGTDIAASVESIVHPQVPLALRVSGHLLLGVVRIYSRQVKYCLTDCTEAMVKIKMAFRNDAKNDGNSNSNNNSNTNTNSIDLVVIGDPTKPGGATTVNNSNFGEYQDFLLDPNAIVVDDDGDATGFAVPVDLNEMTEQELAERWVLAEQQHQQQQQSQGNTQERMNHESQSTTTQQQTEEDSPNEWSFGAFGGTAPTQSSQQQPEEQWQEFDPEAEDLGLPKDDDDDDNKQAQSDDEEDEPMPLADDDDAAPPLAMEDDDEEQLPDSSRVSEIEVARAADDSMLSENNAEISIQGDDASVIGKKEKAAPPATPGGITTGGGAAAVGGLDESPAAPAQPSVSDEDEEEEKPKKKRTRQEGPKKLRRTRRKIVIDNDSTELEGEHIKKMLRDTSDITLQNVAHPADWNVDGNNSNDNNTLDASLSQASPGNLTLGTQEQEAASHFSGLATLSAMTQGTEGMRPNSANGRILEFGEGEDDHLLRDTLPFEELLIRPSLGDDGQLAPELLQLWRNNLAHVEGKPSPYPKLAAKDDAEEEEEEEEVEKARADKDQESKDDQSGEVTVDGKPKVPAEVGGEDMQQQEEDDEPMPLPNDDDEPPKPMPDDDVQNDEEGDMGIHGEDAPPLPFDDEEEEEAQQEEQQDAKSTATKEADDESSRSSEEEKAQQEGENEYGLGTWGLVNDALGGKGVDDEDDDEDREEDMRQAAGTELVSSNSKWHKHTVRVLQLLQRTMGDKGGTKTSSGEDKKDHLVFGDLSKNCSRRTAAGVFFEILQLKTWDFVEVDQDEAYGDIRLLPGNRFSEDAPASS</sequence>
<dbReference type="AlphaFoldDB" id="A0A9N8HF07"/>
<evidence type="ECO:0000313" key="8">
    <source>
        <dbReference type="Proteomes" id="UP001153069"/>
    </source>
</evidence>
<feature type="compositionally biased region" description="Basic and acidic residues" evidence="4">
    <location>
        <begin position="575"/>
        <end position="601"/>
    </location>
</feature>